<dbReference type="PANTHER" id="PTHR40547">
    <property type="entry name" value="SLL0298 PROTEIN"/>
    <property type="match status" value="1"/>
</dbReference>
<gene>
    <name evidence="3" type="ORF">IGS68_14565</name>
</gene>
<keyword evidence="4" id="KW-1185">Reference proteome</keyword>
<name>A0ABX7B2C7_9PROT</name>
<feature type="transmembrane region" description="Helical" evidence="1">
    <location>
        <begin position="134"/>
        <end position="161"/>
    </location>
</feature>
<feature type="domain" description="DUF2062" evidence="2">
    <location>
        <begin position="26"/>
        <end position="168"/>
    </location>
</feature>
<keyword evidence="1" id="KW-0812">Transmembrane</keyword>
<reference evidence="3" key="1">
    <citation type="submission" date="2021-02" db="EMBL/GenBank/DDBJ databases">
        <title>Skermanella TT6 skin isolate.</title>
        <authorList>
            <person name="Lee K."/>
            <person name="Ganzorig M."/>
        </authorList>
    </citation>
    <scope>NUCLEOTIDE SEQUENCE</scope>
    <source>
        <strain evidence="3">TT6</strain>
    </source>
</reference>
<dbReference type="Pfam" id="PF09835">
    <property type="entry name" value="DUF2062"/>
    <property type="match status" value="1"/>
</dbReference>
<accession>A0ABX7B2C7</accession>
<evidence type="ECO:0000256" key="1">
    <source>
        <dbReference type="SAM" id="Phobius"/>
    </source>
</evidence>
<organism evidence="3 4">
    <name type="scientific">Skermanella cutis</name>
    <dbReference type="NCBI Taxonomy" id="2775420"/>
    <lineage>
        <taxon>Bacteria</taxon>
        <taxon>Pseudomonadati</taxon>
        <taxon>Pseudomonadota</taxon>
        <taxon>Alphaproteobacteria</taxon>
        <taxon>Rhodospirillales</taxon>
        <taxon>Azospirillaceae</taxon>
        <taxon>Skermanella</taxon>
    </lineage>
</organism>
<protein>
    <submittedName>
        <fullName evidence="3">DUF2062 domain-containing protein</fullName>
    </submittedName>
</protein>
<dbReference type="InterPro" id="IPR018639">
    <property type="entry name" value="DUF2062"/>
</dbReference>
<evidence type="ECO:0000313" key="3">
    <source>
        <dbReference type="EMBL" id="QQP87345.1"/>
    </source>
</evidence>
<proteinExistence type="predicted"/>
<keyword evidence="1" id="KW-1133">Transmembrane helix</keyword>
<evidence type="ECO:0000259" key="2">
    <source>
        <dbReference type="Pfam" id="PF09835"/>
    </source>
</evidence>
<dbReference type="EMBL" id="CP067420">
    <property type="protein sequence ID" value="QQP87345.1"/>
    <property type="molecule type" value="Genomic_DNA"/>
</dbReference>
<sequence length="185" mass="20600">MFRRRTKHAFHHRIRDLFWPRAGWRRSSAYVVHRIGRLPGTPYSIAAGFACGAAVSFTPFIGLHFLLAAGLALILRGNLLASAIGTVVGNPWTFPGIWLATYRLGAMVSGQSHEGEVAARHLTLTMILDHPGQVFLPMVIGGTLLGIVAWFLFFLPVRAAVSAYHARRVLRRTKKARHRKLELEV</sequence>
<feature type="transmembrane region" description="Helical" evidence="1">
    <location>
        <begin position="43"/>
        <end position="75"/>
    </location>
</feature>
<dbReference type="RefSeq" id="WP_201070136.1">
    <property type="nucleotide sequence ID" value="NZ_CP067420.1"/>
</dbReference>
<dbReference type="PANTHER" id="PTHR40547:SF1">
    <property type="entry name" value="SLL0298 PROTEIN"/>
    <property type="match status" value="1"/>
</dbReference>
<evidence type="ECO:0000313" key="4">
    <source>
        <dbReference type="Proteomes" id="UP000595197"/>
    </source>
</evidence>
<dbReference type="Proteomes" id="UP000595197">
    <property type="component" value="Chromosome"/>
</dbReference>
<keyword evidence="1" id="KW-0472">Membrane</keyword>